<evidence type="ECO:0000256" key="1">
    <source>
        <dbReference type="SAM" id="MobiDB-lite"/>
    </source>
</evidence>
<proteinExistence type="predicted"/>
<feature type="region of interest" description="Disordered" evidence="1">
    <location>
        <begin position="91"/>
        <end position="141"/>
    </location>
</feature>
<feature type="compositionally biased region" description="Low complexity" evidence="1">
    <location>
        <begin position="100"/>
        <end position="113"/>
    </location>
</feature>
<dbReference type="KEGG" id="shun:DWB77_00164"/>
<dbReference type="AlphaFoldDB" id="A0A387HBB0"/>
<protein>
    <submittedName>
        <fullName evidence="2">Uncharacterized protein</fullName>
    </submittedName>
</protein>
<reference evidence="2 3" key="1">
    <citation type="submission" date="2018-10" db="EMBL/GenBank/DDBJ databases">
        <title>Relationship between Morphology and Antimicrobial Activity in Streptomyces.</title>
        <authorList>
            <person name="Kang H.J."/>
            <person name="Kim S.B."/>
        </authorList>
    </citation>
    <scope>NUCLEOTIDE SEQUENCE [LARGE SCALE GENOMIC DNA]</scope>
    <source>
        <strain evidence="2 3">BH38</strain>
    </source>
</reference>
<evidence type="ECO:0000313" key="2">
    <source>
        <dbReference type="EMBL" id="AYG78057.1"/>
    </source>
</evidence>
<dbReference type="EMBL" id="CP032698">
    <property type="protein sequence ID" value="AYG78057.1"/>
    <property type="molecule type" value="Genomic_DNA"/>
</dbReference>
<organism evidence="2 3">
    <name type="scientific">Streptomyces hundungensis</name>
    <dbReference type="NCBI Taxonomy" id="1077946"/>
    <lineage>
        <taxon>Bacteria</taxon>
        <taxon>Bacillati</taxon>
        <taxon>Actinomycetota</taxon>
        <taxon>Actinomycetes</taxon>
        <taxon>Kitasatosporales</taxon>
        <taxon>Streptomycetaceae</taxon>
        <taxon>Streptomyces</taxon>
    </lineage>
</organism>
<dbReference type="OrthoDB" id="4333582at2"/>
<keyword evidence="3" id="KW-1185">Reference proteome</keyword>
<sequence length="168" mass="18279">MPSSTAHFDLVVPSGMVQLSIRVRFHDDAPLKAVEVGASDGISLDSPWYRSHIVRPPIPVIRAVTLRIPAVRVAVTLAVRNPRILAVRLEQRGPASQTEAAPASRPRAKPASPLRVIINRRPPATGRRSSRGRLPNPPGKCLMLHQASSLRRDLAQRRAGNSVSARLP</sequence>
<name>A0A387HBB0_9ACTN</name>
<gene>
    <name evidence="2" type="ORF">DWB77_00164</name>
</gene>
<accession>A0A387HBB0</accession>
<evidence type="ECO:0000313" key="3">
    <source>
        <dbReference type="Proteomes" id="UP000271554"/>
    </source>
</evidence>
<dbReference type="Proteomes" id="UP000271554">
    <property type="component" value="Chromosome"/>
</dbReference>